<feature type="binding site" evidence="11">
    <location>
        <begin position="363"/>
        <end position="366"/>
    </location>
    <ligand>
        <name>ATP</name>
        <dbReference type="ChEBI" id="CHEBI:30616"/>
    </ligand>
</feature>
<evidence type="ECO:0000256" key="3">
    <source>
        <dbReference type="ARBA" id="ARBA00022598"/>
    </source>
</evidence>
<dbReference type="SUPFAM" id="SSF46589">
    <property type="entry name" value="tRNA-binding arm"/>
    <property type="match status" value="1"/>
</dbReference>
<dbReference type="GO" id="GO:0005524">
    <property type="term" value="F:ATP binding"/>
    <property type="evidence" value="ECO:0007669"/>
    <property type="project" value="UniProtKB-KW"/>
</dbReference>
<dbReference type="InterPro" id="IPR015866">
    <property type="entry name" value="Ser-tRNA-synth_1_N"/>
</dbReference>
<dbReference type="Gene3D" id="1.10.287.40">
    <property type="entry name" value="Serine-tRNA synthetase, tRNA binding domain"/>
    <property type="match status" value="1"/>
</dbReference>
<evidence type="ECO:0000256" key="1">
    <source>
        <dbReference type="ARBA" id="ARBA00010728"/>
    </source>
</evidence>
<reference evidence="13 14" key="1">
    <citation type="journal article" date="2011" name="PLoS Pathog.">
        <title>Endophytic Life Strategies Decoded by Genome and Transcriptome Analyses of the Mutualistic Root Symbiont Piriformospora indica.</title>
        <authorList>
            <person name="Zuccaro A."/>
            <person name="Lahrmann U."/>
            <person name="Guldener U."/>
            <person name="Langen G."/>
            <person name="Pfiffi S."/>
            <person name="Biedenkopf D."/>
            <person name="Wong P."/>
            <person name="Samans B."/>
            <person name="Grimm C."/>
            <person name="Basiewicz M."/>
            <person name="Murat C."/>
            <person name="Martin F."/>
            <person name="Kogel K.H."/>
        </authorList>
    </citation>
    <scope>NUCLEOTIDE SEQUENCE [LARGE SCALE GENOMIC DNA]</scope>
    <source>
        <strain evidence="13 14">DSM 11827</strain>
    </source>
</reference>
<feature type="binding site" evidence="10">
    <location>
        <position position="276"/>
    </location>
    <ligand>
        <name>L-serine</name>
        <dbReference type="ChEBI" id="CHEBI:33384"/>
    </ligand>
</feature>
<evidence type="ECO:0000256" key="7">
    <source>
        <dbReference type="ARBA" id="ARBA00023146"/>
    </source>
</evidence>
<feature type="binding site" evidence="11">
    <location>
        <begin position="292"/>
        <end position="295"/>
    </location>
    <ligand>
        <name>ATP</name>
        <dbReference type="ChEBI" id="CHEBI:30616"/>
    </ligand>
</feature>
<dbReference type="FunCoup" id="G4T9T4">
    <property type="interactions" value="516"/>
</dbReference>
<proteinExistence type="inferred from homology"/>
<evidence type="ECO:0000256" key="9">
    <source>
        <dbReference type="ARBA" id="ARBA00034892"/>
    </source>
</evidence>
<dbReference type="PANTHER" id="PTHR11778">
    <property type="entry name" value="SERYL-TRNA SYNTHETASE"/>
    <property type="match status" value="1"/>
</dbReference>
<dbReference type="Pfam" id="PF00587">
    <property type="entry name" value="tRNA-synt_2b"/>
    <property type="match status" value="1"/>
</dbReference>
<dbReference type="PRINTS" id="PR00981">
    <property type="entry name" value="TRNASYNTHSER"/>
</dbReference>
<keyword evidence="4" id="KW-0547">Nucleotide-binding</keyword>
<dbReference type="UniPathway" id="UPA00906">
    <property type="reaction ID" value="UER00895"/>
</dbReference>
<dbReference type="STRING" id="1109443.G4T9T4"/>
<dbReference type="SUPFAM" id="SSF55681">
    <property type="entry name" value="Class II aaRS and biotin synthetases"/>
    <property type="match status" value="1"/>
</dbReference>
<accession>G4T9T4</accession>
<feature type="binding site" evidence="11">
    <location>
        <begin position="276"/>
        <end position="278"/>
    </location>
    <ligand>
        <name>ATP</name>
        <dbReference type="ChEBI" id="CHEBI:30616"/>
    </ligand>
</feature>
<dbReference type="InterPro" id="IPR010978">
    <property type="entry name" value="tRNA-bd_arm"/>
</dbReference>
<keyword evidence="14" id="KW-1185">Reference proteome</keyword>
<keyword evidence="3 13" id="KW-0436">Ligase</keyword>
<keyword evidence="7" id="KW-0030">Aminoacyl-tRNA synthetase</keyword>
<dbReference type="Gene3D" id="3.30.930.10">
    <property type="entry name" value="Bira Bifunctional Protein, Domain 2"/>
    <property type="match status" value="1"/>
</dbReference>
<sequence length="452" mass="51675">MTLDIHMFIKDKGGDPEVIRESQRKRGHSVEVVDEVIAMYEEWVKQYFQLGEINKKINAVQKEITAKKKAKEDASEFMGQKVVLDTQQKEQQKVVADAEIAMKIKAGGIGNLIYKDVPVSDNEDNNEIIRKWAPQDHTGETPNTIPDCLAHHEVMLRLGAVDLERGANVAGHRGYYLTGPGVRLNQALINYGLEFLEKRNFLLMQPPFFMHKDAMARTAQLDEFDEALYKVSGDEIDKYLIATSEQPISAYHMNEWFEAPAKDLPLRYGGYSTCFRKEAGSSGRDVWGIFRVHQFEKVEQFCITEPEKSWEMFEEMVGNSEAFYQSLGLPYRLVAIVSGALNLAAAKKYDLEAWFPYQQAYKELVSTSNCTDYQSRKLEVRCGLKKTGDTKKVYVHMLNGTLCATERALCCLVENYQTPEGLRIPEVLQPYMGGKDFLPFIRELPKNYQRKK</sequence>
<dbReference type="PIRSF" id="PIRSF001529">
    <property type="entry name" value="Ser-tRNA-synth_IIa"/>
    <property type="match status" value="1"/>
</dbReference>
<gene>
    <name evidence="13" type="ORF">PIIN_01955</name>
</gene>
<dbReference type="eggNOG" id="KOG2509">
    <property type="taxonomic scope" value="Eukaryota"/>
</dbReference>
<dbReference type="InParanoid" id="G4T9T4"/>
<dbReference type="InterPro" id="IPR033729">
    <property type="entry name" value="SerRS_core"/>
</dbReference>
<evidence type="ECO:0000256" key="10">
    <source>
        <dbReference type="PIRSR" id="PIRSR001529-1"/>
    </source>
</evidence>
<feature type="binding site" evidence="10">
    <location>
        <position position="299"/>
    </location>
    <ligand>
        <name>L-serine</name>
        <dbReference type="ChEBI" id="CHEBI:33384"/>
    </ligand>
</feature>
<protein>
    <recommendedName>
        <fullName evidence="2">serine--tRNA ligase</fullName>
        <ecNumber evidence="2">6.1.1.11</ecNumber>
    </recommendedName>
    <alternativeName>
        <fullName evidence="8">Seryl-tRNA synthetase</fullName>
    </alternativeName>
    <alternativeName>
        <fullName evidence="9">Seryl-tRNA(Ser) synthetase</fullName>
    </alternativeName>
</protein>
<evidence type="ECO:0000256" key="5">
    <source>
        <dbReference type="ARBA" id="ARBA00022840"/>
    </source>
</evidence>
<dbReference type="HOGENOM" id="CLU_023797_0_1_1"/>
<evidence type="ECO:0000313" key="13">
    <source>
        <dbReference type="EMBL" id="CCA68087.1"/>
    </source>
</evidence>
<comment type="similarity">
    <text evidence="1">Belongs to the class-II aminoacyl-tRNA synthetase family. Type-1 seryl-tRNA synthetase subfamily.</text>
</comment>
<keyword evidence="5 11" id="KW-0067">ATP-binding</keyword>
<dbReference type="EC" id="6.1.1.11" evidence="2"/>
<dbReference type="GO" id="GO:0006434">
    <property type="term" value="P:seryl-tRNA aminoacylation"/>
    <property type="evidence" value="ECO:0007669"/>
    <property type="project" value="InterPro"/>
</dbReference>
<organism evidence="13 14">
    <name type="scientific">Serendipita indica (strain DSM 11827)</name>
    <name type="common">Root endophyte fungus</name>
    <name type="synonym">Piriformospora indica</name>
    <dbReference type="NCBI Taxonomy" id="1109443"/>
    <lineage>
        <taxon>Eukaryota</taxon>
        <taxon>Fungi</taxon>
        <taxon>Dikarya</taxon>
        <taxon>Basidiomycota</taxon>
        <taxon>Agaricomycotina</taxon>
        <taxon>Agaricomycetes</taxon>
        <taxon>Sebacinales</taxon>
        <taxon>Serendipitaceae</taxon>
        <taxon>Serendipita</taxon>
    </lineage>
</organism>
<dbReference type="FunFam" id="3.30.930.10:FF:000026">
    <property type="entry name" value="Seryl-tRNA synthetase, cytoplasmic"/>
    <property type="match status" value="1"/>
</dbReference>
<feature type="site" description="Important for serine binding" evidence="10">
    <location>
        <position position="401"/>
    </location>
</feature>
<evidence type="ECO:0000259" key="12">
    <source>
        <dbReference type="PROSITE" id="PS50862"/>
    </source>
</evidence>
<dbReference type="EMBL" id="CAFZ01000025">
    <property type="protein sequence ID" value="CCA68087.1"/>
    <property type="molecule type" value="Genomic_DNA"/>
</dbReference>
<feature type="binding site" evidence="10">
    <location>
        <position position="243"/>
    </location>
    <ligand>
        <name>L-serine</name>
        <dbReference type="ChEBI" id="CHEBI:33384"/>
    </ligand>
</feature>
<dbReference type="PROSITE" id="PS50862">
    <property type="entry name" value="AA_TRNA_LIGASE_II"/>
    <property type="match status" value="1"/>
</dbReference>
<dbReference type="InterPro" id="IPR002317">
    <property type="entry name" value="Ser-tRNA-ligase_type_1"/>
</dbReference>
<evidence type="ECO:0000256" key="2">
    <source>
        <dbReference type="ARBA" id="ARBA00012840"/>
    </source>
</evidence>
<dbReference type="GO" id="GO:0004828">
    <property type="term" value="F:serine-tRNA ligase activity"/>
    <property type="evidence" value="ECO:0007669"/>
    <property type="project" value="UniProtKB-EC"/>
</dbReference>
<evidence type="ECO:0000256" key="4">
    <source>
        <dbReference type="ARBA" id="ARBA00022741"/>
    </source>
</evidence>
<dbReference type="InterPro" id="IPR042103">
    <property type="entry name" value="SerRS_1_N_sf"/>
</dbReference>
<dbReference type="AlphaFoldDB" id="G4T9T4"/>
<feature type="binding site" evidence="10">
    <location>
        <position position="399"/>
    </location>
    <ligand>
        <name>L-serine</name>
        <dbReference type="ChEBI" id="CHEBI:33384"/>
    </ligand>
</feature>
<dbReference type="InterPro" id="IPR006195">
    <property type="entry name" value="aa-tRNA-synth_II"/>
</dbReference>
<dbReference type="Pfam" id="PF02403">
    <property type="entry name" value="Seryl_tRNA_N"/>
    <property type="match status" value="1"/>
</dbReference>
<evidence type="ECO:0000313" key="14">
    <source>
        <dbReference type="Proteomes" id="UP000007148"/>
    </source>
</evidence>
<keyword evidence="6" id="KW-0648">Protein biosynthesis</keyword>
<feature type="domain" description="Aminoacyl-transfer RNA synthetases class-II family profile" evidence="12">
    <location>
        <begin position="147"/>
        <end position="425"/>
    </location>
</feature>
<dbReference type="NCBIfam" id="TIGR00414">
    <property type="entry name" value="serS"/>
    <property type="match status" value="1"/>
</dbReference>
<name>G4T9T4_SERID</name>
<comment type="caution">
    <text evidence="13">The sequence shown here is derived from an EMBL/GenBank/DDBJ whole genome shotgun (WGS) entry which is preliminary data.</text>
</comment>
<dbReference type="InterPro" id="IPR002314">
    <property type="entry name" value="aa-tRNA-synt_IIb"/>
</dbReference>
<dbReference type="CDD" id="cd00770">
    <property type="entry name" value="SerRS_core"/>
    <property type="match status" value="1"/>
</dbReference>
<evidence type="ECO:0000256" key="11">
    <source>
        <dbReference type="PIRSR" id="PIRSR001529-2"/>
    </source>
</evidence>
<dbReference type="OMA" id="GYTPCFR"/>
<dbReference type="OrthoDB" id="10264585at2759"/>
<dbReference type="InterPro" id="IPR045864">
    <property type="entry name" value="aa-tRNA-synth_II/BPL/LPL"/>
</dbReference>
<dbReference type="Proteomes" id="UP000007148">
    <property type="component" value="Unassembled WGS sequence"/>
</dbReference>
<evidence type="ECO:0000256" key="6">
    <source>
        <dbReference type="ARBA" id="ARBA00022917"/>
    </source>
</evidence>
<evidence type="ECO:0000256" key="8">
    <source>
        <dbReference type="ARBA" id="ARBA00031113"/>
    </source>
</evidence>